<dbReference type="RefSeq" id="WP_183817861.1">
    <property type="nucleotide sequence ID" value="NZ_JACHOB010000003.1"/>
</dbReference>
<evidence type="ECO:0000313" key="2">
    <source>
        <dbReference type="EMBL" id="MBB4659357.1"/>
    </source>
</evidence>
<dbReference type="InterPro" id="IPR002634">
    <property type="entry name" value="BolA"/>
</dbReference>
<gene>
    <name evidence="2" type="ORF">GGQ59_001882</name>
</gene>
<evidence type="ECO:0000256" key="1">
    <source>
        <dbReference type="RuleBase" id="RU003860"/>
    </source>
</evidence>
<evidence type="ECO:0000313" key="3">
    <source>
        <dbReference type="Proteomes" id="UP000563524"/>
    </source>
</evidence>
<dbReference type="Gene3D" id="3.30.300.90">
    <property type="entry name" value="BolA-like"/>
    <property type="match status" value="1"/>
</dbReference>
<dbReference type="PANTHER" id="PTHR46230:SF7">
    <property type="entry name" value="BOLA-LIKE PROTEIN 1"/>
    <property type="match status" value="1"/>
</dbReference>
<dbReference type="SUPFAM" id="SSF82657">
    <property type="entry name" value="BolA-like"/>
    <property type="match status" value="1"/>
</dbReference>
<dbReference type="AlphaFoldDB" id="A0A840I3K1"/>
<dbReference type="EMBL" id="JACHOB010000003">
    <property type="protein sequence ID" value="MBB4659357.1"/>
    <property type="molecule type" value="Genomic_DNA"/>
</dbReference>
<comment type="caution">
    <text evidence="2">The sequence shown here is derived from an EMBL/GenBank/DDBJ whole genome shotgun (WGS) entry which is preliminary data.</text>
</comment>
<proteinExistence type="inferred from homology"/>
<keyword evidence="3" id="KW-1185">Reference proteome</keyword>
<dbReference type="GO" id="GO:0016226">
    <property type="term" value="P:iron-sulfur cluster assembly"/>
    <property type="evidence" value="ECO:0007669"/>
    <property type="project" value="TreeGrafter"/>
</dbReference>
<sequence>MSVAATIETKLDAAFRPLELQIVDQSHLHAGHAAAPEGGESHFRVRVVSELFEGVSRIERQRKVNAALRDELAGPVHALSIEALAPSEAR</sequence>
<dbReference type="InterPro" id="IPR036065">
    <property type="entry name" value="BolA-like_sf"/>
</dbReference>
<dbReference type="PIRSF" id="PIRSF003113">
    <property type="entry name" value="BolA"/>
    <property type="match status" value="1"/>
</dbReference>
<comment type="similarity">
    <text evidence="1">Belongs to the BolA/IbaG family.</text>
</comment>
<dbReference type="Pfam" id="PF01722">
    <property type="entry name" value="BolA"/>
    <property type="match status" value="1"/>
</dbReference>
<name>A0A840I3K1_9PROT</name>
<dbReference type="Proteomes" id="UP000563524">
    <property type="component" value="Unassembled WGS sequence"/>
</dbReference>
<organism evidence="2 3">
    <name type="scientific">Parvularcula dongshanensis</name>
    <dbReference type="NCBI Taxonomy" id="1173995"/>
    <lineage>
        <taxon>Bacteria</taxon>
        <taxon>Pseudomonadati</taxon>
        <taxon>Pseudomonadota</taxon>
        <taxon>Alphaproteobacteria</taxon>
        <taxon>Parvularculales</taxon>
        <taxon>Parvularculaceae</taxon>
        <taxon>Parvularcula</taxon>
    </lineage>
</organism>
<reference evidence="2 3" key="1">
    <citation type="submission" date="2020-08" db="EMBL/GenBank/DDBJ databases">
        <title>Genomic Encyclopedia of Type Strains, Phase IV (KMG-IV): sequencing the most valuable type-strain genomes for metagenomic binning, comparative biology and taxonomic classification.</title>
        <authorList>
            <person name="Goeker M."/>
        </authorList>
    </citation>
    <scope>NUCLEOTIDE SEQUENCE [LARGE SCALE GENOMIC DNA]</scope>
    <source>
        <strain evidence="2 3">DSM 102850</strain>
    </source>
</reference>
<protein>
    <submittedName>
        <fullName evidence="2">BolA protein</fullName>
    </submittedName>
</protein>
<accession>A0A840I3K1</accession>
<dbReference type="PANTHER" id="PTHR46230">
    <property type="match status" value="1"/>
</dbReference>